<dbReference type="RefSeq" id="WP_008275206.1">
    <property type="nucleotide sequence ID" value="NZ_AAXW01000012.1"/>
</dbReference>
<evidence type="ECO:0000313" key="2">
    <source>
        <dbReference type="Proteomes" id="UP000003781"/>
    </source>
</evidence>
<evidence type="ECO:0008006" key="3">
    <source>
        <dbReference type="Google" id="ProtNLM"/>
    </source>
</evidence>
<evidence type="ECO:0000313" key="1">
    <source>
        <dbReference type="EMBL" id="EAZ91653.1"/>
    </source>
</evidence>
<gene>
    <name evidence="1" type="ORF">CY0110_26018</name>
</gene>
<dbReference type="eggNOG" id="COG3221">
    <property type="taxonomic scope" value="Bacteria"/>
</dbReference>
<dbReference type="Gene3D" id="3.40.190.10">
    <property type="entry name" value="Periplasmic binding protein-like II"/>
    <property type="match status" value="2"/>
</dbReference>
<sequence>MIGTLSYGQGNEIINQYQTFTSYLEKQTRSLVELEPAFNEKKALERIRSQAWSLVFAPPGLATIAMTEHGYIPLLPLEGIGNLRSVIVVRQDSPFQTLKALADQTIALGQIGSATGYYFPIFNLYGLTIDKIFFLSTPKAILESVAQGKAVAGSLSLEEFKTYQSQFPFGTFRLLFTDTHNVPPGVVLIAPSISAHRTEEILQILNDTPSAIANEAGFVPHSPVPDYTYMISVVERVRNIFPETTQFSTENVRLYK</sequence>
<protein>
    <recommendedName>
        <fullName evidence="3">Phosphonate ABC transporter substrate-binding protein</fullName>
    </recommendedName>
</protein>
<keyword evidence="2" id="KW-1185">Reference proteome</keyword>
<dbReference type="Pfam" id="PF12974">
    <property type="entry name" value="Phosphonate-bd"/>
    <property type="match status" value="1"/>
</dbReference>
<comment type="caution">
    <text evidence="1">The sequence shown here is derived from an EMBL/GenBank/DDBJ whole genome shotgun (WGS) entry which is preliminary data.</text>
</comment>
<dbReference type="AlphaFoldDB" id="A3IP88"/>
<accession>A3IP88</accession>
<reference evidence="1 2" key="1">
    <citation type="submission" date="2007-03" db="EMBL/GenBank/DDBJ databases">
        <authorList>
            <person name="Stal L."/>
            <person name="Ferriera S."/>
            <person name="Johnson J."/>
            <person name="Kravitz S."/>
            <person name="Beeson K."/>
            <person name="Sutton G."/>
            <person name="Rogers Y.-H."/>
            <person name="Friedman R."/>
            <person name="Frazier M."/>
            <person name="Venter J.C."/>
        </authorList>
    </citation>
    <scope>NUCLEOTIDE SEQUENCE [LARGE SCALE GENOMIC DNA]</scope>
    <source>
        <strain evidence="1 2">CCY0110</strain>
    </source>
</reference>
<dbReference type="SUPFAM" id="SSF53850">
    <property type="entry name" value="Periplasmic binding protein-like II"/>
    <property type="match status" value="1"/>
</dbReference>
<organism evidence="1 2">
    <name type="scientific">Crocosphaera chwakensis CCY0110</name>
    <dbReference type="NCBI Taxonomy" id="391612"/>
    <lineage>
        <taxon>Bacteria</taxon>
        <taxon>Bacillati</taxon>
        <taxon>Cyanobacteriota</taxon>
        <taxon>Cyanophyceae</taxon>
        <taxon>Oscillatoriophycideae</taxon>
        <taxon>Chroococcales</taxon>
        <taxon>Aphanothecaceae</taxon>
        <taxon>Crocosphaera</taxon>
        <taxon>Crocosphaera chwakensis</taxon>
    </lineage>
</organism>
<name>A3IP88_9CHRO</name>
<proteinExistence type="predicted"/>
<dbReference type="Proteomes" id="UP000003781">
    <property type="component" value="Unassembled WGS sequence"/>
</dbReference>
<dbReference type="EMBL" id="AAXW01000012">
    <property type="protein sequence ID" value="EAZ91653.1"/>
    <property type="molecule type" value="Genomic_DNA"/>
</dbReference>